<keyword evidence="2" id="KW-1133">Transmembrane helix</keyword>
<evidence type="ECO:0000313" key="5">
    <source>
        <dbReference type="EMBL" id="TGE18120.1"/>
    </source>
</evidence>
<keyword evidence="2" id="KW-0472">Membrane</keyword>
<evidence type="ECO:0000256" key="1">
    <source>
        <dbReference type="SAM" id="MobiDB-lite"/>
    </source>
</evidence>
<feature type="transmembrane region" description="Helical" evidence="2">
    <location>
        <begin position="112"/>
        <end position="144"/>
    </location>
</feature>
<keyword evidence="2" id="KW-0812">Transmembrane</keyword>
<feature type="region of interest" description="Disordered" evidence="1">
    <location>
        <begin position="161"/>
        <end position="269"/>
    </location>
</feature>
<feature type="transmembrane region" description="Helical" evidence="2">
    <location>
        <begin position="87"/>
        <end position="106"/>
    </location>
</feature>
<feature type="compositionally biased region" description="Basic and acidic residues" evidence="1">
    <location>
        <begin position="195"/>
        <end position="219"/>
    </location>
</feature>
<keyword evidence="7" id="KW-1185">Reference proteome</keyword>
<dbReference type="OrthoDB" id="2414536at2"/>
<protein>
    <submittedName>
        <fullName evidence="5">DUF4064 domain-containing protein</fullName>
    </submittedName>
    <submittedName>
        <fullName evidence="4">Membrane protein</fullName>
    </submittedName>
</protein>
<reference evidence="4 6" key="1">
    <citation type="submission" date="2018-06" db="EMBL/GenBank/DDBJ databases">
        <authorList>
            <consortium name="Pathogen Informatics"/>
            <person name="Doyle S."/>
        </authorList>
    </citation>
    <scope>NUCLEOTIDE SEQUENCE [LARGE SCALE GENOMIC DNA]</scope>
    <source>
        <strain evidence="4 6">NCTC13830</strain>
    </source>
</reference>
<sequence length="438" mass="51362">MANQTYDYSTKNGHEHNKVSRVGEHILTWVGVAIQALLAILFLLIRPFVGNSDFREQVVTETQRQGNQVSTSEINEGVGALSKFIDFLTWGSIIPLILAIIGGFLISKKHKAAGVLILIAGILALATNWISAILWIIAGIMLLVRKAKKYNDYDNHYYGNGGYDNHRGNDYNNRNNSYDNHDRNNGYANVTNQGHNRDDYNNRHDNNYDNRRNDNDDRNGYANVTNQGQRGNDYHNDRNDNRYDRDNNDRDRKDVNASNNAFILDEEDKAKEQDYIKEHYSNDDVHDGSHEHSRHSNDNDRHNRDHLYDDNGYRREDDRNYNHDTDRHEYRSSNHRDDLNRSDDDFNRRNDVDWSADKGNDDNNNIGRTLTNDEDYKRDNNRRDNDDNYRRSDRYNHNNNNDSIGLNKDLEKEQHDDNFLKDEAKKLQDKKDNDPYKY</sequence>
<dbReference type="EMBL" id="UHDO01000001">
    <property type="protein sequence ID" value="SUM42865.1"/>
    <property type="molecule type" value="Genomic_DNA"/>
</dbReference>
<evidence type="ECO:0000313" key="7">
    <source>
        <dbReference type="Proteomes" id="UP000297598"/>
    </source>
</evidence>
<accession>A0A380FVW8</accession>
<gene>
    <name evidence="5" type="ORF">BJR09_04115</name>
    <name evidence="4" type="ORF">NCTC13830_00388</name>
</gene>
<feature type="compositionally biased region" description="Basic and acidic residues" evidence="1">
    <location>
        <begin position="374"/>
        <end position="396"/>
    </location>
</feature>
<feature type="transmembrane region" description="Helical" evidence="2">
    <location>
        <begin position="26"/>
        <end position="45"/>
    </location>
</feature>
<dbReference type="Proteomes" id="UP000297598">
    <property type="component" value="Unassembled WGS sequence"/>
</dbReference>
<dbReference type="RefSeq" id="WP_103297245.1">
    <property type="nucleotide sequence ID" value="NZ_PPQT01000015.1"/>
</dbReference>
<proteinExistence type="predicted"/>
<feature type="domain" description="DUF4064" evidence="3">
    <location>
        <begin position="20"/>
        <end position="125"/>
    </location>
</feature>
<feature type="compositionally biased region" description="Basic and acidic residues" evidence="1">
    <location>
        <begin position="232"/>
        <end position="255"/>
    </location>
</feature>
<evidence type="ECO:0000259" key="3">
    <source>
        <dbReference type="Pfam" id="PF13273"/>
    </source>
</evidence>
<dbReference type="InterPro" id="IPR025273">
    <property type="entry name" value="DUF4064"/>
</dbReference>
<dbReference type="EMBL" id="SRLS01000005">
    <property type="protein sequence ID" value="TGE18120.1"/>
    <property type="molecule type" value="Genomic_DNA"/>
</dbReference>
<feature type="region of interest" description="Disordered" evidence="1">
    <location>
        <begin position="281"/>
        <end position="438"/>
    </location>
</feature>
<organism evidence="4 6">
    <name type="scientific">Staphylococcus petrasii</name>
    <dbReference type="NCBI Taxonomy" id="1276936"/>
    <lineage>
        <taxon>Bacteria</taxon>
        <taxon>Bacillati</taxon>
        <taxon>Bacillota</taxon>
        <taxon>Bacilli</taxon>
        <taxon>Bacillales</taxon>
        <taxon>Staphylococcaceae</taxon>
        <taxon>Staphylococcus</taxon>
    </lineage>
</organism>
<feature type="compositionally biased region" description="Basic and acidic residues" evidence="1">
    <location>
        <begin position="408"/>
        <end position="438"/>
    </location>
</feature>
<evidence type="ECO:0000313" key="6">
    <source>
        <dbReference type="Proteomes" id="UP000254047"/>
    </source>
</evidence>
<dbReference type="AlphaFoldDB" id="A0A380FVW8"/>
<evidence type="ECO:0000256" key="2">
    <source>
        <dbReference type="SAM" id="Phobius"/>
    </source>
</evidence>
<dbReference type="Pfam" id="PF13273">
    <property type="entry name" value="DUF4064"/>
    <property type="match status" value="1"/>
</dbReference>
<name>A0A380FVW8_9STAP</name>
<evidence type="ECO:0000313" key="4">
    <source>
        <dbReference type="EMBL" id="SUM42865.1"/>
    </source>
</evidence>
<feature type="compositionally biased region" description="Basic and acidic residues" evidence="1">
    <location>
        <begin position="281"/>
        <end position="361"/>
    </location>
</feature>
<reference evidence="5 7" key="2">
    <citation type="submission" date="2019-04" db="EMBL/GenBank/DDBJ databases">
        <title>Genomic characterization of Staphylococcus petrasii strains.</title>
        <authorList>
            <person name="Vrbovska V."/>
            <person name="Kovarovic V."/>
            <person name="Maslanova I."/>
            <person name="Indrakova A."/>
            <person name="Petras P."/>
            <person name="Sedo O."/>
            <person name="Svec P."/>
            <person name="Fisarova L."/>
            <person name="Sedlacek I."/>
            <person name="Doskar J."/>
            <person name="Pantucek R."/>
        </authorList>
    </citation>
    <scope>NUCLEOTIDE SEQUENCE [LARGE SCALE GENOMIC DNA]</scope>
    <source>
        <strain evidence="5 7">P5404</strain>
    </source>
</reference>
<dbReference type="Proteomes" id="UP000254047">
    <property type="component" value="Unassembled WGS sequence"/>
</dbReference>